<gene>
    <name evidence="4" type="ORF">FB559_2629</name>
</gene>
<reference evidence="4 5" key="1">
    <citation type="submission" date="2019-06" db="EMBL/GenBank/DDBJ databases">
        <title>Sequencing the genomes of 1000 actinobacteria strains.</title>
        <authorList>
            <person name="Klenk H.-P."/>
        </authorList>
    </citation>
    <scope>NUCLEOTIDE SEQUENCE [LARGE SCALE GENOMIC DNA]</scope>
    <source>
        <strain evidence="4 5">DSM 102200</strain>
    </source>
</reference>
<dbReference type="Proteomes" id="UP000316096">
    <property type="component" value="Unassembled WGS sequence"/>
</dbReference>
<evidence type="ECO:0000313" key="4">
    <source>
        <dbReference type="EMBL" id="TQL97055.1"/>
    </source>
</evidence>
<comment type="caution">
    <text evidence="4">The sequence shown here is derived from an EMBL/GenBank/DDBJ whole genome shotgun (WGS) entry which is preliminary data.</text>
</comment>
<comment type="similarity">
    <text evidence="1">Belongs to the aromatic prenyltransferase family.</text>
</comment>
<dbReference type="InterPro" id="IPR033964">
    <property type="entry name" value="ABBA"/>
</dbReference>
<dbReference type="EMBL" id="VFOZ01000001">
    <property type="protein sequence ID" value="TQL97055.1"/>
    <property type="molecule type" value="Genomic_DNA"/>
</dbReference>
<dbReference type="SUPFAM" id="SSF143492">
    <property type="entry name" value="Prenyltransferase-like"/>
    <property type="match status" value="1"/>
</dbReference>
<dbReference type="InterPro" id="IPR036239">
    <property type="entry name" value="PrenylTrfase-like_sf"/>
</dbReference>
<dbReference type="SFLD" id="SFLDG01163">
    <property type="entry name" value="II"/>
    <property type="match status" value="1"/>
</dbReference>
<dbReference type="CDD" id="cd13931">
    <property type="entry name" value="PT-CloQ_NphB"/>
    <property type="match status" value="1"/>
</dbReference>
<keyword evidence="5" id="KW-1185">Reference proteome</keyword>
<dbReference type="OrthoDB" id="4515750at2"/>
<sequence length="304" mass="33831">MSSVTSAEDMYSVINEASRLVGVPCSRDNIWPVLTAYGDVFTEAGIAFSVSTGESLPEELDYTITVPVAFGDLYATALSNGLIAETGHPIDTLLSDIQARVPIAEYLIDAGVVAGFNKIYANFPFNFQRVSKLAEIPSMPTTLAQNAKLFERHHLSEVAMIGIDYRRKTFNLYFAGLTDEYREERNILSLHREIGLPEPNERWLEFAKKSFRFYATLSWDSPKVERICFAHTPTRDWDPSVLPVRIAPEIEKFIKGSPHAYGGQPVVITAAKWGTGGGYLNLGPYCQLSPLMRNILEQLTGTKL</sequence>
<dbReference type="AlphaFoldDB" id="A0A543CIZ0"/>
<evidence type="ECO:0000256" key="2">
    <source>
        <dbReference type="ARBA" id="ARBA00022602"/>
    </source>
</evidence>
<dbReference type="InterPro" id="IPR020965">
    <property type="entry name" value="Prenyltransferase_CloQ"/>
</dbReference>
<keyword evidence="3 4" id="KW-0808">Transferase</keyword>
<evidence type="ECO:0000313" key="5">
    <source>
        <dbReference type="Proteomes" id="UP000316096"/>
    </source>
</evidence>
<dbReference type="Pfam" id="PF11468">
    <property type="entry name" value="PTase_Orf2"/>
    <property type="match status" value="1"/>
</dbReference>
<keyword evidence="2" id="KW-0637">Prenyltransferase</keyword>
<evidence type="ECO:0000256" key="3">
    <source>
        <dbReference type="ARBA" id="ARBA00022679"/>
    </source>
</evidence>
<evidence type="ECO:0000256" key="1">
    <source>
        <dbReference type="ARBA" id="ARBA00005368"/>
    </source>
</evidence>
<dbReference type="RefSeq" id="WP_141955833.1">
    <property type="nucleotide sequence ID" value="NZ_VFOZ01000001.1"/>
</dbReference>
<proteinExistence type="inferred from homology"/>
<name>A0A543CIZ0_9ACTN</name>
<protein>
    <submittedName>
        <fullName evidence="4">Aromatic prenyltransferase Orf2</fullName>
    </submittedName>
</protein>
<accession>A0A543CIZ0</accession>
<dbReference type="GO" id="GO:0004659">
    <property type="term" value="F:prenyltransferase activity"/>
    <property type="evidence" value="ECO:0007669"/>
    <property type="project" value="UniProtKB-KW"/>
</dbReference>
<organism evidence="4 5">
    <name type="scientific">Actinoallomurus bryophytorum</name>
    <dbReference type="NCBI Taxonomy" id="1490222"/>
    <lineage>
        <taxon>Bacteria</taxon>
        <taxon>Bacillati</taxon>
        <taxon>Actinomycetota</taxon>
        <taxon>Actinomycetes</taxon>
        <taxon>Streptosporangiales</taxon>
        <taxon>Thermomonosporaceae</taxon>
        <taxon>Actinoallomurus</taxon>
    </lineage>
</organism>
<dbReference type="SFLD" id="SFLDS00036">
    <property type="entry name" value="Aromatic_Prenyltransferase"/>
    <property type="match status" value="1"/>
</dbReference>